<dbReference type="Gene3D" id="1.20.910.10">
    <property type="entry name" value="Heme oxygenase-like"/>
    <property type="match status" value="1"/>
</dbReference>
<evidence type="ECO:0000313" key="1">
    <source>
        <dbReference type="EMBL" id="PRY50342.1"/>
    </source>
</evidence>
<dbReference type="GO" id="GO:0004392">
    <property type="term" value="F:heme oxygenase (decyclizing) activity"/>
    <property type="evidence" value="ECO:0007669"/>
    <property type="project" value="InterPro"/>
</dbReference>
<dbReference type="InterPro" id="IPR016053">
    <property type="entry name" value="Haem_Oase-like"/>
</dbReference>
<dbReference type="CDD" id="cd19166">
    <property type="entry name" value="HemeO-bac"/>
    <property type="match status" value="1"/>
</dbReference>
<gene>
    <name evidence="1" type="ORF">B0I27_10964</name>
</gene>
<proteinExistence type="predicted"/>
<dbReference type="EMBL" id="PVTH01000009">
    <property type="protein sequence ID" value="PRY50342.1"/>
    <property type="molecule type" value="Genomic_DNA"/>
</dbReference>
<organism evidence="1 2">
    <name type="scientific">Arcticibacter pallidicorallinus</name>
    <dbReference type="NCBI Taxonomy" id="1259464"/>
    <lineage>
        <taxon>Bacteria</taxon>
        <taxon>Pseudomonadati</taxon>
        <taxon>Bacteroidota</taxon>
        <taxon>Sphingobacteriia</taxon>
        <taxon>Sphingobacteriales</taxon>
        <taxon>Sphingobacteriaceae</taxon>
        <taxon>Arcticibacter</taxon>
    </lineage>
</organism>
<dbReference type="GO" id="GO:0006788">
    <property type="term" value="P:heme oxidation"/>
    <property type="evidence" value="ECO:0007669"/>
    <property type="project" value="InterPro"/>
</dbReference>
<keyword evidence="2" id="KW-1185">Reference proteome</keyword>
<dbReference type="SUPFAM" id="SSF48613">
    <property type="entry name" value="Heme oxygenase-like"/>
    <property type="match status" value="1"/>
</dbReference>
<sequence>MIPTDNFYLCTMLSITLKEETKDLHAALEKVMIPMIKDIRASGDYIRILELFYSYFGGLEAKVEAVTDLHLPDHHLRRKKEAIANDILSLGGTLPALTPDRYLPEMNDKLQAIGALYVMEGSTLGGLYISKMIAKQLNLRDGESMSFFDGYGEKTEEMWNAFKSNIDRQVDRQEEQAIVIQTANDTFKKFKSWIGLKTTS</sequence>
<protein>
    <submittedName>
        <fullName evidence="1">Heme oxygenase</fullName>
    </submittedName>
</protein>
<dbReference type="InterPro" id="IPR016084">
    <property type="entry name" value="Haem_Oase-like_multi-hlx"/>
</dbReference>
<dbReference type="AlphaFoldDB" id="A0A2T0TXB2"/>
<accession>A0A2T0TXB2</accession>
<evidence type="ECO:0000313" key="2">
    <source>
        <dbReference type="Proteomes" id="UP000238034"/>
    </source>
</evidence>
<comment type="caution">
    <text evidence="1">The sequence shown here is derived from an EMBL/GenBank/DDBJ whole genome shotgun (WGS) entry which is preliminary data.</text>
</comment>
<reference evidence="1 2" key="1">
    <citation type="submission" date="2018-03" db="EMBL/GenBank/DDBJ databases">
        <title>Genomic Encyclopedia of Type Strains, Phase III (KMG-III): the genomes of soil and plant-associated and newly described type strains.</title>
        <authorList>
            <person name="Whitman W."/>
        </authorList>
    </citation>
    <scope>NUCLEOTIDE SEQUENCE [LARGE SCALE GENOMIC DNA]</scope>
    <source>
        <strain evidence="1 2">CGMCC 1.9313</strain>
    </source>
</reference>
<dbReference type="Pfam" id="PF01126">
    <property type="entry name" value="Heme_oxygenase"/>
    <property type="match status" value="1"/>
</dbReference>
<name>A0A2T0TXB2_9SPHI</name>
<dbReference type="Proteomes" id="UP000238034">
    <property type="component" value="Unassembled WGS sequence"/>
</dbReference>